<evidence type="ECO:0000256" key="1">
    <source>
        <dbReference type="SAM" id="MobiDB-lite"/>
    </source>
</evidence>
<dbReference type="SUPFAM" id="SSF103256">
    <property type="entry name" value="Hypothetical protein TM0160"/>
    <property type="match status" value="1"/>
</dbReference>
<keyword evidence="4" id="KW-1185">Reference proteome</keyword>
<reference evidence="4" key="1">
    <citation type="journal article" date="2011" name="BMC Genomics">
        <title>Complete genome sequence of the filamentous anoxygenic phototrophic bacterium Chloroflexus aurantiacus.</title>
        <authorList>
            <person name="Tang K.H."/>
            <person name="Barry K."/>
            <person name="Chertkov O."/>
            <person name="Dalin E."/>
            <person name="Han C.S."/>
            <person name="Hauser L.J."/>
            <person name="Honchak B.M."/>
            <person name="Karbach L.E."/>
            <person name="Land M.L."/>
            <person name="Lapidus A."/>
            <person name="Larimer F.W."/>
            <person name="Mikhailova N."/>
            <person name="Pitluck S."/>
            <person name="Pierson B.K."/>
            <person name="Blankenship R.E."/>
        </authorList>
    </citation>
    <scope>NUCLEOTIDE SEQUENCE [LARGE SCALE GENOMIC DNA]</scope>
    <source>
        <strain evidence="4">ATCC 29366 / DSM 635 / J-10-fl</strain>
    </source>
</reference>
<name>A9WA89_CHLAA</name>
<organism evidence="3 4">
    <name type="scientific">Chloroflexus aurantiacus (strain ATCC 29366 / DSM 635 / J-10-fl)</name>
    <dbReference type="NCBI Taxonomy" id="324602"/>
    <lineage>
        <taxon>Bacteria</taxon>
        <taxon>Bacillati</taxon>
        <taxon>Chloroflexota</taxon>
        <taxon>Chloroflexia</taxon>
        <taxon>Chloroflexales</taxon>
        <taxon>Chloroflexineae</taxon>
        <taxon>Chloroflexaceae</taxon>
        <taxon>Chloroflexus</taxon>
    </lineage>
</organism>
<dbReference type="PANTHER" id="PTHR15160:SF1">
    <property type="entry name" value="VON HIPPEL-LINDAU DISEASE TUMOR SUPPRESSOR"/>
    <property type="match status" value="1"/>
</dbReference>
<dbReference type="AlphaFoldDB" id="A9WA89"/>
<evidence type="ECO:0000313" key="4">
    <source>
        <dbReference type="Proteomes" id="UP000002008"/>
    </source>
</evidence>
<feature type="region of interest" description="Disordered" evidence="1">
    <location>
        <begin position="138"/>
        <end position="173"/>
    </location>
</feature>
<accession>A9WA89</accession>
<dbReference type="InParanoid" id="A9WA89"/>
<dbReference type="GO" id="GO:0004518">
    <property type="term" value="F:nuclease activity"/>
    <property type="evidence" value="ECO:0007669"/>
    <property type="project" value="InterPro"/>
</dbReference>
<dbReference type="HOGENOM" id="CLU_096111_1_2_0"/>
<dbReference type="EnsemblBacteria" id="ABY34648">
    <property type="protein sequence ID" value="ABY34648"/>
    <property type="gene ID" value="Caur_1420"/>
</dbReference>
<proteinExistence type="predicted"/>
<sequence>MKGRLMIRVVVDSIRVSLLTQSRVVVLRETEGNRYLPIWIGQFEADAIAMAIQGHEPQRPMTHDLLKAAISELDGLVRQIYISDIRDNTFFARILIDQAGRTVELDARPSDAIALAERVQAPIFVAAHVLDQAGVLFDEEEQSDDAVPPTPVSRNEEPASEASSEPEPELNEDSLSIFRNFINTLDLNDRDRPGEKS</sequence>
<dbReference type="Pfam" id="PF02577">
    <property type="entry name" value="BFN_dom"/>
    <property type="match status" value="1"/>
</dbReference>
<dbReference type="PATRIC" id="fig|324602.8.peg.1615"/>
<protein>
    <recommendedName>
        <fullName evidence="2">BFN domain-containing protein</fullName>
    </recommendedName>
</protein>
<gene>
    <name evidence="3" type="ordered locus">Caur_1420</name>
</gene>
<dbReference type="eggNOG" id="COG1259">
    <property type="taxonomic scope" value="Bacteria"/>
</dbReference>
<feature type="domain" description="BFN" evidence="2">
    <location>
        <begin position="6"/>
        <end position="137"/>
    </location>
</feature>
<dbReference type="Gene3D" id="3.10.690.10">
    <property type="entry name" value="Bifunctional nuclease domain"/>
    <property type="match status" value="1"/>
</dbReference>
<dbReference type="Proteomes" id="UP000002008">
    <property type="component" value="Chromosome"/>
</dbReference>
<dbReference type="EMBL" id="CP000909">
    <property type="protein sequence ID" value="ABY34648.1"/>
    <property type="molecule type" value="Genomic_DNA"/>
</dbReference>
<dbReference type="PROSITE" id="PS51658">
    <property type="entry name" value="BFN"/>
    <property type="match status" value="1"/>
</dbReference>
<dbReference type="PANTHER" id="PTHR15160">
    <property type="entry name" value="VON HIPPEL-LINDAU PROTEIN"/>
    <property type="match status" value="1"/>
</dbReference>
<dbReference type="InterPro" id="IPR036104">
    <property type="entry name" value="BFN_sf"/>
</dbReference>
<dbReference type="STRING" id="324602.Caur_1420"/>
<dbReference type="InterPro" id="IPR003729">
    <property type="entry name" value="Bi_nuclease_dom"/>
</dbReference>
<dbReference type="KEGG" id="cau:Caur_1420"/>
<evidence type="ECO:0000259" key="2">
    <source>
        <dbReference type="PROSITE" id="PS51658"/>
    </source>
</evidence>
<evidence type="ECO:0000313" key="3">
    <source>
        <dbReference type="EMBL" id="ABY34648.1"/>
    </source>
</evidence>